<dbReference type="PANTHER" id="PTHR42879">
    <property type="entry name" value="3-OXOACYL-(ACYL-CARRIER-PROTEIN) REDUCTASE"/>
    <property type="match status" value="1"/>
</dbReference>
<protein>
    <recommendedName>
        <fullName evidence="2">3-oxoacyl-[acyl-carrier-protein] reductase</fullName>
        <ecNumber evidence="2">1.1.1.100</ecNumber>
    </recommendedName>
</protein>
<evidence type="ECO:0000313" key="5">
    <source>
        <dbReference type="EMBL" id="CAF1609730.1"/>
    </source>
</evidence>
<comment type="caution">
    <text evidence="5">The sequence shown here is derived from an EMBL/GenBank/DDBJ whole genome shotgun (WGS) entry which is preliminary data.</text>
</comment>
<dbReference type="InterPro" id="IPR036291">
    <property type="entry name" value="NAD(P)-bd_dom_sf"/>
</dbReference>
<evidence type="ECO:0000256" key="4">
    <source>
        <dbReference type="SAM" id="Coils"/>
    </source>
</evidence>
<sequence>MSRNALVTGAARGIGRAIAIRLVEDGLNVAVNDLHAMSSELEETKNEIEKLGRRSCSI</sequence>
<reference evidence="5" key="1">
    <citation type="submission" date="2021-02" db="EMBL/GenBank/DDBJ databases">
        <authorList>
            <person name="Nowell W R."/>
        </authorList>
    </citation>
    <scope>NUCLEOTIDE SEQUENCE</scope>
</reference>
<dbReference type="Gene3D" id="3.40.50.720">
    <property type="entry name" value="NAD(P)-binding Rossmann-like Domain"/>
    <property type="match status" value="1"/>
</dbReference>
<feature type="non-terminal residue" evidence="5">
    <location>
        <position position="58"/>
    </location>
</feature>
<dbReference type="Proteomes" id="UP000663828">
    <property type="component" value="Unassembled WGS sequence"/>
</dbReference>
<organism evidence="5 6">
    <name type="scientific">Adineta ricciae</name>
    <name type="common">Rotifer</name>
    <dbReference type="NCBI Taxonomy" id="249248"/>
    <lineage>
        <taxon>Eukaryota</taxon>
        <taxon>Metazoa</taxon>
        <taxon>Spiralia</taxon>
        <taxon>Gnathifera</taxon>
        <taxon>Rotifera</taxon>
        <taxon>Eurotatoria</taxon>
        <taxon>Bdelloidea</taxon>
        <taxon>Adinetida</taxon>
        <taxon>Adinetidae</taxon>
        <taxon>Adineta</taxon>
    </lineage>
</organism>
<comment type="catalytic activity">
    <reaction evidence="3">
        <text>a (3R)-hydroxyacyl-[ACP] + NADP(+) = a 3-oxoacyl-[ACP] + NADPH + H(+)</text>
        <dbReference type="Rhea" id="RHEA:17397"/>
        <dbReference type="Rhea" id="RHEA-COMP:9916"/>
        <dbReference type="Rhea" id="RHEA-COMP:9945"/>
        <dbReference type="ChEBI" id="CHEBI:15378"/>
        <dbReference type="ChEBI" id="CHEBI:57783"/>
        <dbReference type="ChEBI" id="CHEBI:58349"/>
        <dbReference type="ChEBI" id="CHEBI:78776"/>
        <dbReference type="ChEBI" id="CHEBI:78827"/>
        <dbReference type="EC" id="1.1.1.100"/>
    </reaction>
</comment>
<evidence type="ECO:0000313" key="6">
    <source>
        <dbReference type="Proteomes" id="UP000663828"/>
    </source>
</evidence>
<name>A0A816BIR7_ADIRI</name>
<dbReference type="InterPro" id="IPR002347">
    <property type="entry name" value="SDR_fam"/>
</dbReference>
<keyword evidence="6" id="KW-1185">Reference proteome</keyword>
<keyword evidence="4" id="KW-0175">Coiled coil</keyword>
<proteinExistence type="inferred from homology"/>
<dbReference type="AlphaFoldDB" id="A0A816BIR7"/>
<dbReference type="SUPFAM" id="SSF51735">
    <property type="entry name" value="NAD(P)-binding Rossmann-fold domains"/>
    <property type="match status" value="1"/>
</dbReference>
<dbReference type="PANTHER" id="PTHR42879:SF2">
    <property type="entry name" value="3-OXOACYL-[ACYL-CARRIER-PROTEIN] REDUCTASE FABG"/>
    <property type="match status" value="1"/>
</dbReference>
<dbReference type="Pfam" id="PF00106">
    <property type="entry name" value="adh_short"/>
    <property type="match status" value="1"/>
</dbReference>
<gene>
    <name evidence="5" type="ORF">XAT740_LOCUS48754</name>
</gene>
<dbReference type="InterPro" id="IPR050259">
    <property type="entry name" value="SDR"/>
</dbReference>
<dbReference type="GO" id="GO:0004316">
    <property type="term" value="F:3-oxoacyl-[acyl-carrier-protein] reductase (NADPH) activity"/>
    <property type="evidence" value="ECO:0007669"/>
    <property type="project" value="UniProtKB-EC"/>
</dbReference>
<accession>A0A816BIR7</accession>
<evidence type="ECO:0000256" key="1">
    <source>
        <dbReference type="ARBA" id="ARBA00006484"/>
    </source>
</evidence>
<comment type="similarity">
    <text evidence="1">Belongs to the short-chain dehydrogenases/reductases (SDR) family.</text>
</comment>
<evidence type="ECO:0000256" key="3">
    <source>
        <dbReference type="ARBA" id="ARBA00048508"/>
    </source>
</evidence>
<dbReference type="EC" id="1.1.1.100" evidence="2"/>
<dbReference type="EMBL" id="CAJNOR010007058">
    <property type="protein sequence ID" value="CAF1609730.1"/>
    <property type="molecule type" value="Genomic_DNA"/>
</dbReference>
<evidence type="ECO:0000256" key="2">
    <source>
        <dbReference type="ARBA" id="ARBA00012948"/>
    </source>
</evidence>
<feature type="coiled-coil region" evidence="4">
    <location>
        <begin position="27"/>
        <end position="54"/>
    </location>
</feature>